<name>A0A0C9V5V1_SPHS4</name>
<gene>
    <name evidence="1" type="ORF">M422DRAFT_33978</name>
</gene>
<protein>
    <submittedName>
        <fullName evidence="1">Unplaced genomic scaffold SPHSTscaffold_98, whole genome shotgun sequence</fullName>
    </submittedName>
</protein>
<accession>A0A0C9V5V1</accession>
<dbReference type="AlphaFoldDB" id="A0A0C9V5V1"/>
<sequence>MQVFDTFCSGVCFVCGKFGAFLWIPECIRCCIPCVREPHELPHMSEWDAKVAFGLTPNTLSKFPIVKYLTRTLYPIPEDV</sequence>
<evidence type="ECO:0000313" key="1">
    <source>
        <dbReference type="EMBL" id="KIJ36927.1"/>
    </source>
</evidence>
<evidence type="ECO:0000313" key="2">
    <source>
        <dbReference type="Proteomes" id="UP000054279"/>
    </source>
</evidence>
<dbReference type="EMBL" id="KN837173">
    <property type="protein sequence ID" value="KIJ36927.1"/>
    <property type="molecule type" value="Genomic_DNA"/>
</dbReference>
<keyword evidence="2" id="KW-1185">Reference proteome</keyword>
<organism evidence="1 2">
    <name type="scientific">Sphaerobolus stellatus (strain SS14)</name>
    <dbReference type="NCBI Taxonomy" id="990650"/>
    <lineage>
        <taxon>Eukaryota</taxon>
        <taxon>Fungi</taxon>
        <taxon>Dikarya</taxon>
        <taxon>Basidiomycota</taxon>
        <taxon>Agaricomycotina</taxon>
        <taxon>Agaricomycetes</taxon>
        <taxon>Phallomycetidae</taxon>
        <taxon>Geastrales</taxon>
        <taxon>Sphaerobolaceae</taxon>
        <taxon>Sphaerobolus</taxon>
    </lineage>
</organism>
<proteinExistence type="predicted"/>
<reference evidence="1 2" key="1">
    <citation type="submission" date="2014-06" db="EMBL/GenBank/DDBJ databases">
        <title>Evolutionary Origins and Diversification of the Mycorrhizal Mutualists.</title>
        <authorList>
            <consortium name="DOE Joint Genome Institute"/>
            <consortium name="Mycorrhizal Genomics Consortium"/>
            <person name="Kohler A."/>
            <person name="Kuo A."/>
            <person name="Nagy L.G."/>
            <person name="Floudas D."/>
            <person name="Copeland A."/>
            <person name="Barry K.W."/>
            <person name="Cichocki N."/>
            <person name="Veneault-Fourrey C."/>
            <person name="LaButti K."/>
            <person name="Lindquist E.A."/>
            <person name="Lipzen A."/>
            <person name="Lundell T."/>
            <person name="Morin E."/>
            <person name="Murat C."/>
            <person name="Riley R."/>
            <person name="Ohm R."/>
            <person name="Sun H."/>
            <person name="Tunlid A."/>
            <person name="Henrissat B."/>
            <person name="Grigoriev I.V."/>
            <person name="Hibbett D.S."/>
            <person name="Martin F."/>
        </authorList>
    </citation>
    <scope>NUCLEOTIDE SEQUENCE [LARGE SCALE GENOMIC DNA]</scope>
    <source>
        <strain evidence="1 2">SS14</strain>
    </source>
</reference>
<dbReference type="OrthoDB" id="2687876at2759"/>
<dbReference type="HOGENOM" id="CLU_2591342_0_0_1"/>
<dbReference type="Proteomes" id="UP000054279">
    <property type="component" value="Unassembled WGS sequence"/>
</dbReference>